<feature type="region of interest" description="Disordered" evidence="1">
    <location>
        <begin position="585"/>
        <end position="616"/>
    </location>
</feature>
<dbReference type="Proteomes" id="UP001203338">
    <property type="component" value="Unassembled WGS sequence"/>
</dbReference>
<evidence type="ECO:0000256" key="2">
    <source>
        <dbReference type="SAM" id="Phobius"/>
    </source>
</evidence>
<feature type="transmembrane region" description="Helical" evidence="2">
    <location>
        <begin position="92"/>
        <end position="110"/>
    </location>
</feature>
<accession>A0ABT0PBP6</accession>
<keyword evidence="2" id="KW-0812">Transmembrane</keyword>
<evidence type="ECO:0000313" key="3">
    <source>
        <dbReference type="EMBL" id="MCL6268800.1"/>
    </source>
</evidence>
<comment type="caution">
    <text evidence="3">The sequence shown here is derived from an EMBL/GenBank/DDBJ whole genome shotgun (WGS) entry which is preliminary data.</text>
</comment>
<proteinExistence type="predicted"/>
<evidence type="ECO:0000313" key="4">
    <source>
        <dbReference type="Proteomes" id="UP001203338"/>
    </source>
</evidence>
<dbReference type="PANTHER" id="PTHR12555:SF13">
    <property type="entry name" value="UBIQUITIN RECOGNITION FACTOR IN ER-ASSOCIATED DEGRADATION PROTEIN 1"/>
    <property type="match status" value="1"/>
</dbReference>
<keyword evidence="2" id="KW-1133">Transmembrane helix</keyword>
<evidence type="ECO:0000256" key="1">
    <source>
        <dbReference type="SAM" id="MobiDB-lite"/>
    </source>
</evidence>
<dbReference type="Gene3D" id="3.10.330.10">
    <property type="match status" value="1"/>
</dbReference>
<organism evidence="3 4">
    <name type="scientific">Parendozoicomonas callyspongiae</name>
    <dbReference type="NCBI Taxonomy" id="2942213"/>
    <lineage>
        <taxon>Bacteria</taxon>
        <taxon>Pseudomonadati</taxon>
        <taxon>Pseudomonadota</taxon>
        <taxon>Gammaproteobacteria</taxon>
        <taxon>Oceanospirillales</taxon>
        <taxon>Endozoicomonadaceae</taxon>
        <taxon>Parendozoicomonas</taxon>
    </lineage>
</organism>
<reference evidence="3 4" key="1">
    <citation type="submission" date="2022-05" db="EMBL/GenBank/DDBJ databases">
        <authorList>
            <person name="Park J.-S."/>
        </authorList>
    </citation>
    <scope>NUCLEOTIDE SEQUENCE [LARGE SCALE GENOMIC DNA]</scope>
    <source>
        <strain evidence="3 4">2012CJ34-2</strain>
    </source>
</reference>
<gene>
    <name evidence="3" type="ORF">M3P05_02395</name>
</gene>
<name>A0ABT0PBP6_9GAMM</name>
<dbReference type="RefSeq" id="WP_249697630.1">
    <property type="nucleotide sequence ID" value="NZ_JAMFLX010000002.1"/>
</dbReference>
<sequence length="717" mass="78710">MIAKPAVKTGLPLALLMVMIFTVTSVRAQVFSSTSEGVWLGSGNQTVFLQGFSPYSFAANLAVLVGTKYLSSFDNSAYQNLPGWFTANAGLWLYRASIAAGIIGTGWSFASVMDSLELIPGQDKRVVVDLKLPDVSQRLVLFHQINTSGSALVILRNPLVEPVPIVSGVDGVTRALLGLHKEMAAHYISRLELIPFVGKSGNGAKISWRGDSGKWVHMTLGEQLSESDAETGWLTLSRHPEKIISLLHPRFLDHVLKVIRNGRVAGVTPLAPLPVLPVERSGADHWSVILDPVSSYPVILEGADSKNGNIRKLKLVSAGADLTGNHHSIYQVPRYWSALAEMAINIGSLMIDPRPVPEIGSGGDEQMTSSRYHLLQAGKAGVAAGGFTAGITRKGPRLTYTITETDDVANHRERIKDTDKVILGEGSIRELAAHGVNLPYQLEFSGAGGKKAWGTMLEEAAPADQIMMSNHLLRALDLKPGDQVSIQPVELKAGNKVDLKILSGPYRSDGELSEVLDKELPRKYTVLSENENIYVSDGYDEWKMKVTKLTPEKVVSSLNVDMDVQFDHPKDWPTEQELLLTGSQEPFTGRGESLGGRITYNAPKKKEDTDSSPIDLNDMKARASVNTKNGQTVMVRDSSTSHEYAPVHLHQGHEFNRFKEEREKQRNEEQQYEAFNNATQISGGRVVDGGVDSIPDIQVIRQQRLEYLNRQQLKMNQ</sequence>
<keyword evidence="4" id="KW-1185">Reference proteome</keyword>
<protein>
    <submittedName>
        <fullName evidence="3">Uncharacterized protein</fullName>
    </submittedName>
</protein>
<dbReference type="EMBL" id="JAMFLX010000002">
    <property type="protein sequence ID" value="MCL6268800.1"/>
    <property type="molecule type" value="Genomic_DNA"/>
</dbReference>
<feature type="transmembrane region" description="Helical" evidence="2">
    <location>
        <begin position="52"/>
        <end position="71"/>
    </location>
</feature>
<dbReference type="PANTHER" id="PTHR12555">
    <property type="entry name" value="UBIQUITIN FUSION DEGRADATON PROTEIN 1"/>
    <property type="match status" value="1"/>
</dbReference>
<keyword evidence="2" id="KW-0472">Membrane</keyword>
<dbReference type="InterPro" id="IPR004854">
    <property type="entry name" value="Ufd1-like"/>
</dbReference>